<keyword evidence="5" id="KW-0479">Metal-binding</keyword>
<dbReference type="GO" id="GO:0003697">
    <property type="term" value="F:single-stranded DNA binding"/>
    <property type="evidence" value="ECO:0007669"/>
    <property type="project" value="TreeGrafter"/>
</dbReference>
<dbReference type="GO" id="GO:0005737">
    <property type="term" value="C:cytoplasm"/>
    <property type="evidence" value="ECO:0007669"/>
    <property type="project" value="TreeGrafter"/>
</dbReference>
<keyword evidence="11" id="KW-0234">DNA repair</keyword>
<protein>
    <recommendedName>
        <fullName evidence="13">RanBP2-type domain-containing protein</fullName>
    </recommendedName>
</protein>
<evidence type="ECO:0000256" key="10">
    <source>
        <dbReference type="ARBA" id="ARBA00022842"/>
    </source>
</evidence>
<dbReference type="Gene3D" id="3.60.10.10">
    <property type="entry name" value="Endonuclease/exonuclease/phosphatase"/>
    <property type="match status" value="2"/>
</dbReference>
<dbReference type="InterPro" id="IPR001876">
    <property type="entry name" value="Znf_RanBP2"/>
</dbReference>
<dbReference type="InterPro" id="IPR005135">
    <property type="entry name" value="Endo/exonuclease/phosphatase"/>
</dbReference>
<dbReference type="Pfam" id="PF03372">
    <property type="entry name" value="Exo_endo_phos"/>
    <property type="match status" value="2"/>
</dbReference>
<evidence type="ECO:0000256" key="3">
    <source>
        <dbReference type="ARBA" id="ARBA00004322"/>
    </source>
</evidence>
<dbReference type="FunFam" id="3.60.10.10:FF:000058">
    <property type="entry name" value="Tyrosyl-DNA phosphodiesterase 2"/>
    <property type="match status" value="2"/>
</dbReference>
<keyword evidence="15" id="KW-1185">Reference proteome</keyword>
<dbReference type="SUPFAM" id="SSF90209">
    <property type="entry name" value="Ran binding protein zinc finger-like"/>
    <property type="match status" value="1"/>
</dbReference>
<reference evidence="14" key="1">
    <citation type="submission" date="2020-03" db="EMBL/GenBank/DDBJ databases">
        <title>Castanea mollissima Vanexum genome sequencing.</title>
        <authorList>
            <person name="Staton M."/>
        </authorList>
    </citation>
    <scope>NUCLEOTIDE SEQUENCE</scope>
    <source>
        <tissue evidence="14">Leaf</tissue>
    </source>
</reference>
<keyword evidence="12" id="KW-0539">Nucleus</keyword>
<evidence type="ECO:0000256" key="6">
    <source>
        <dbReference type="ARBA" id="ARBA00022763"/>
    </source>
</evidence>
<evidence type="ECO:0000259" key="13">
    <source>
        <dbReference type="PROSITE" id="PS01358"/>
    </source>
</evidence>
<comment type="subcellular location">
    <subcellularLocation>
        <location evidence="3">Nucleus</location>
        <location evidence="3">PML body</location>
    </subcellularLocation>
</comment>
<evidence type="ECO:0000256" key="1">
    <source>
        <dbReference type="ARBA" id="ARBA00001936"/>
    </source>
</evidence>
<evidence type="ECO:0000256" key="5">
    <source>
        <dbReference type="ARBA" id="ARBA00022723"/>
    </source>
</evidence>
<dbReference type="PANTHER" id="PTHR15822:SF4">
    <property type="entry name" value="TYROSYL-DNA PHOSPHODIESTERASE 2"/>
    <property type="match status" value="1"/>
</dbReference>
<keyword evidence="8" id="KW-0378">Hydrolase</keyword>
<comment type="cofactor">
    <cofactor evidence="2">
        <name>Mg(2+)</name>
        <dbReference type="ChEBI" id="CHEBI:18420"/>
    </cofactor>
</comment>
<dbReference type="PROSITE" id="PS01358">
    <property type="entry name" value="ZF_RANBP2_1"/>
    <property type="match status" value="1"/>
</dbReference>
<dbReference type="InterPro" id="IPR036443">
    <property type="entry name" value="Znf_RanBP2_sf"/>
</dbReference>
<feature type="domain" description="RanBP2-type" evidence="13">
    <location>
        <begin position="53"/>
        <end position="72"/>
    </location>
</feature>
<dbReference type="OrthoDB" id="9975959at2759"/>
<keyword evidence="6" id="KW-0227">DNA damage</keyword>
<dbReference type="Proteomes" id="UP000737018">
    <property type="component" value="Unassembled WGS sequence"/>
</dbReference>
<accession>A0A8J4VLM8</accession>
<evidence type="ECO:0000256" key="12">
    <source>
        <dbReference type="ARBA" id="ARBA00023242"/>
    </source>
</evidence>
<dbReference type="EMBL" id="JRKL02001849">
    <property type="protein sequence ID" value="KAF3961707.1"/>
    <property type="molecule type" value="Genomic_DNA"/>
</dbReference>
<evidence type="ECO:0000256" key="9">
    <source>
        <dbReference type="ARBA" id="ARBA00022833"/>
    </source>
</evidence>
<evidence type="ECO:0000313" key="14">
    <source>
        <dbReference type="EMBL" id="KAF3961707.1"/>
    </source>
</evidence>
<dbReference type="SMART" id="SM00547">
    <property type="entry name" value="ZnF_RBZ"/>
    <property type="match status" value="3"/>
</dbReference>
<evidence type="ECO:0000313" key="15">
    <source>
        <dbReference type="Proteomes" id="UP000737018"/>
    </source>
</evidence>
<dbReference type="SUPFAM" id="SSF56219">
    <property type="entry name" value="DNase I-like"/>
    <property type="match status" value="2"/>
</dbReference>
<comment type="caution">
    <text evidence="14">The sequence shown here is derived from an EMBL/GenBank/DDBJ whole genome shotgun (WGS) entry which is preliminary data.</text>
</comment>
<evidence type="ECO:0000256" key="7">
    <source>
        <dbReference type="ARBA" id="ARBA00022771"/>
    </source>
</evidence>
<evidence type="ECO:0000256" key="11">
    <source>
        <dbReference type="ARBA" id="ARBA00023204"/>
    </source>
</evidence>
<evidence type="ECO:0000256" key="2">
    <source>
        <dbReference type="ARBA" id="ARBA00001946"/>
    </source>
</evidence>
<evidence type="ECO:0000256" key="8">
    <source>
        <dbReference type="ARBA" id="ARBA00022801"/>
    </source>
</evidence>
<dbReference type="InterPro" id="IPR036691">
    <property type="entry name" value="Endo/exonu/phosph_ase_sf"/>
</dbReference>
<name>A0A8J4VLM8_9ROSI</name>
<dbReference type="GO" id="GO:0006302">
    <property type="term" value="P:double-strand break repair"/>
    <property type="evidence" value="ECO:0007669"/>
    <property type="project" value="TreeGrafter"/>
</dbReference>
<dbReference type="InterPro" id="IPR051547">
    <property type="entry name" value="TDP2-like"/>
</dbReference>
<evidence type="ECO:0000256" key="4">
    <source>
        <dbReference type="ARBA" id="ARBA00022722"/>
    </source>
</evidence>
<dbReference type="PANTHER" id="PTHR15822">
    <property type="entry name" value="TRAF AND TNF RECEPTOR-ASSOCIATED PROTEIN"/>
    <property type="match status" value="1"/>
</dbReference>
<dbReference type="AlphaFoldDB" id="A0A8J4VLM8"/>
<dbReference type="GO" id="GO:0008270">
    <property type="term" value="F:zinc ion binding"/>
    <property type="evidence" value="ECO:0007669"/>
    <property type="project" value="UniProtKB-KW"/>
</dbReference>
<organism evidence="14 15">
    <name type="scientific">Castanea mollissima</name>
    <name type="common">Chinese chestnut</name>
    <dbReference type="NCBI Taxonomy" id="60419"/>
    <lineage>
        <taxon>Eukaryota</taxon>
        <taxon>Viridiplantae</taxon>
        <taxon>Streptophyta</taxon>
        <taxon>Embryophyta</taxon>
        <taxon>Tracheophyta</taxon>
        <taxon>Spermatophyta</taxon>
        <taxon>Magnoliopsida</taxon>
        <taxon>eudicotyledons</taxon>
        <taxon>Gunneridae</taxon>
        <taxon>Pentapetalae</taxon>
        <taxon>rosids</taxon>
        <taxon>fabids</taxon>
        <taxon>Fagales</taxon>
        <taxon>Fagaceae</taxon>
        <taxon>Castanea</taxon>
    </lineage>
</organism>
<keyword evidence="9" id="KW-0862">Zinc</keyword>
<comment type="cofactor">
    <cofactor evidence="1">
        <name>Mn(2+)</name>
        <dbReference type="ChEBI" id="CHEBI:29035"/>
    </cofactor>
</comment>
<dbReference type="CDD" id="cd09080">
    <property type="entry name" value="TDP2"/>
    <property type="match status" value="2"/>
</dbReference>
<keyword evidence="10" id="KW-0460">Magnesium</keyword>
<sequence>MSSSSSSSSWTCKKCTFINPTSQNQKPTCEICLTPFSSSSSSSPPPSPSAPKWSCKACTFLNPYQSGSCEVCGTRASVSSLSSFEDLKEIDVDDEGLDSGVGSVFLPLQRCNKRKARDPVVVDEDSAEFGGFRGIKASNNAEAVLEETGKGTIPSSLKILSYNVWFREDLEMHKRMKALGDLIQLHSPELICFQEVTPNIYDIFCHSSWWKVYHCSVSTEMANSRPYFCMLLSKLPVKSFSCKPFTNSIMGRELSVAEVEVQRGKTFVVATSHLESPCPAPPKWDQMYSKERVEQAKEAINFLKKNPNVVYGGDMNWDDKLDGQFPFPDGWVDAWQELRPGENGWTYDTKSNQMLSGNRTLQKRLDRFICNLHDFKISGIDMIGMDAIPAPKWSCKACTFLSPYKSGSSEVCGTRASVSSLSSFEGLKEIDVDDEALDSGVGSVFLTLQRCNQRKARDQVVVDEDSAEFGGFRGIKASNKAEAVLEETGQGTVPSSLKILSYNVWFREDLEMHERMKALGDLIQLHSPELICFQEVTPNIYDIFCHSSWWKVYHCSVSTEIANSRSYFCMLLSKLPVKSFGCKPFTNSIMGRELSVAEVEVQRGKTFVVATSHLESPCPAPPKWDQMYSKERVEQAKEAINFLKKNPNVVFGGDMNWNDKLDGQFPFPDGWVDAWQELRPGENGWTYDTKSNQMLSGNRTLQKRLDRFICNLHDFKISGIDMIGMDAIPGLSYSKEKKVRKEVKKLELPVLPSDHYGLLLTISSL</sequence>
<proteinExistence type="predicted"/>
<gene>
    <name evidence="14" type="ORF">CMV_013702</name>
</gene>
<dbReference type="GO" id="GO:0004518">
    <property type="term" value="F:nuclease activity"/>
    <property type="evidence" value="ECO:0007669"/>
    <property type="project" value="UniProtKB-KW"/>
</dbReference>
<dbReference type="GO" id="GO:0070260">
    <property type="term" value="F:5'-tyrosyl-DNA phosphodiesterase activity"/>
    <property type="evidence" value="ECO:0007669"/>
    <property type="project" value="TreeGrafter"/>
</dbReference>
<dbReference type="Gene3D" id="2.30.30.380">
    <property type="entry name" value="Zn-finger domain of Sec23/24"/>
    <property type="match status" value="1"/>
</dbReference>
<keyword evidence="4" id="KW-0540">Nuclease</keyword>
<keyword evidence="7" id="KW-0863">Zinc-finger</keyword>